<sequence length="261" mass="29800">MQYRQSCPVRDKIMRRYDQELLGAPLWYTTQPEEGLWIRGVNVIVPQRRVFMCASELALDESLSHRHMGAVYHQGRSPSASTSESHGGGREHVNDQELLGAPLRYDRSSWRVGLLQCSHSLKGARPVKGQSRVVERGEEATMSPVELSYPKAKRRLERMWTRRSATRRDFRGVIDPFFSWKESIGRKRGQGGGVCKGKLQVPRQGRRAEAKELHKTGVDGLLIKIAENGGDFGLMQECSTKERSRQYAVLYLSTQMSRRQR</sequence>
<feature type="compositionally biased region" description="Polar residues" evidence="1">
    <location>
        <begin position="76"/>
        <end position="85"/>
    </location>
</feature>
<organism evidence="2">
    <name type="scientific">Ensete ventricosum</name>
    <name type="common">Abyssinian banana</name>
    <name type="synonym">Musa ensete</name>
    <dbReference type="NCBI Taxonomy" id="4639"/>
    <lineage>
        <taxon>Eukaryota</taxon>
        <taxon>Viridiplantae</taxon>
        <taxon>Streptophyta</taxon>
        <taxon>Embryophyta</taxon>
        <taxon>Tracheophyta</taxon>
        <taxon>Spermatophyta</taxon>
        <taxon>Magnoliopsida</taxon>
        <taxon>Liliopsida</taxon>
        <taxon>Zingiberales</taxon>
        <taxon>Musaceae</taxon>
        <taxon>Ensete</taxon>
    </lineage>
</organism>
<evidence type="ECO:0000256" key="1">
    <source>
        <dbReference type="SAM" id="MobiDB-lite"/>
    </source>
</evidence>
<dbReference type="EMBL" id="KV875553">
    <property type="protein sequence ID" value="RZR71565.1"/>
    <property type="molecule type" value="Genomic_DNA"/>
</dbReference>
<dbReference type="AlphaFoldDB" id="A0A445MBC0"/>
<protein>
    <submittedName>
        <fullName evidence="2">Uncharacterized protein</fullName>
    </submittedName>
</protein>
<name>A0A445MBC0_ENSVE</name>
<feature type="region of interest" description="Disordered" evidence="1">
    <location>
        <begin position="72"/>
        <end position="93"/>
    </location>
</feature>
<dbReference type="Proteomes" id="UP000290560">
    <property type="component" value="Unassembled WGS sequence"/>
</dbReference>
<proteinExistence type="predicted"/>
<accession>A0A445MBC0</accession>
<gene>
    <name evidence="2" type="ORF">BHM03_00005906</name>
</gene>
<evidence type="ECO:0000313" key="2">
    <source>
        <dbReference type="EMBL" id="RZR71565.1"/>
    </source>
</evidence>
<reference evidence="2" key="1">
    <citation type="journal article" date="2018" name="Data Brief">
        <title>Genome sequence data from 17 accessions of Ensete ventricosum, a staple food crop for millions in Ethiopia.</title>
        <authorList>
            <person name="Yemataw Z."/>
            <person name="Muzemil S."/>
            <person name="Ambachew D."/>
            <person name="Tripathi L."/>
            <person name="Tesfaye K."/>
            <person name="Chala A."/>
            <person name="Farbos A."/>
            <person name="O'Neill P."/>
            <person name="Moore K."/>
            <person name="Grant M."/>
            <person name="Studholme D.J."/>
        </authorList>
    </citation>
    <scope>NUCLEOTIDE SEQUENCE [LARGE SCALE GENOMIC DNA]</scope>
    <source>
        <tissue evidence="2">Leaf</tissue>
    </source>
</reference>